<evidence type="ECO:0000313" key="4">
    <source>
        <dbReference type="Proteomes" id="UP000541535"/>
    </source>
</evidence>
<feature type="domain" description="KilA-N DNA-binding" evidence="2">
    <location>
        <begin position="23"/>
        <end position="110"/>
    </location>
</feature>
<dbReference type="Proteomes" id="UP000541535">
    <property type="component" value="Unassembled WGS sequence"/>
</dbReference>
<proteinExistence type="predicted"/>
<protein>
    <recommendedName>
        <fullName evidence="2">KilA-N DNA-binding domain-containing protein</fullName>
    </recommendedName>
</protein>
<dbReference type="RefSeq" id="WP_183441699.1">
    <property type="nucleotide sequence ID" value="NZ_JACHXD010000007.1"/>
</dbReference>
<evidence type="ECO:0000313" key="3">
    <source>
        <dbReference type="EMBL" id="MBB3119904.1"/>
    </source>
</evidence>
<evidence type="ECO:0000259" key="2">
    <source>
        <dbReference type="Pfam" id="PF10543"/>
    </source>
</evidence>
<feature type="coiled-coil region" evidence="1">
    <location>
        <begin position="131"/>
        <end position="158"/>
    </location>
</feature>
<dbReference type="EMBL" id="JACHXD010000007">
    <property type="protein sequence ID" value="MBB3119904.1"/>
    <property type="molecule type" value="Genomic_DNA"/>
</dbReference>
<gene>
    <name evidence="3" type="ORF">FHS03_002959</name>
</gene>
<organism evidence="3 4">
    <name type="scientific">Pseudoduganella violacea</name>
    <dbReference type="NCBI Taxonomy" id="1715466"/>
    <lineage>
        <taxon>Bacteria</taxon>
        <taxon>Pseudomonadati</taxon>
        <taxon>Pseudomonadota</taxon>
        <taxon>Betaproteobacteria</taxon>
        <taxon>Burkholderiales</taxon>
        <taxon>Oxalobacteraceae</taxon>
        <taxon>Telluria group</taxon>
        <taxon>Pseudoduganella</taxon>
    </lineage>
</organism>
<name>A0A7W5BB64_9BURK</name>
<keyword evidence="4" id="KW-1185">Reference proteome</keyword>
<accession>A0A7W5BB64</accession>
<comment type="caution">
    <text evidence="3">The sequence shown here is derived from an EMBL/GenBank/DDBJ whole genome shotgun (WGS) entry which is preliminary data.</text>
</comment>
<reference evidence="3 4" key="1">
    <citation type="submission" date="2020-08" db="EMBL/GenBank/DDBJ databases">
        <title>Genomic Encyclopedia of Type Strains, Phase III (KMG-III): the genomes of soil and plant-associated and newly described type strains.</title>
        <authorList>
            <person name="Whitman W."/>
        </authorList>
    </citation>
    <scope>NUCLEOTIDE SEQUENCE [LARGE SCALE GENOMIC DNA]</scope>
    <source>
        <strain evidence="3 4">CECT 8897</strain>
    </source>
</reference>
<dbReference type="InterPro" id="IPR018873">
    <property type="entry name" value="KilA-N_DNA-bd_domain"/>
</dbReference>
<dbReference type="Pfam" id="PF10543">
    <property type="entry name" value="ORF6N"/>
    <property type="match status" value="1"/>
</dbReference>
<sequence>MRSESHTLGKHADLPPLKAITQRILLLRGQKVLLDADLAALYAIPTKRFNEQVKRNIRRFPPDFMFQLTEDEFAILRSHFATSNASSERRGGRRYLPFCFTEHGAIMAAMVMNSPRAIEVSVCVVRAFVQLREWMASNQELALKLSELERKTDLAIQRQHHFEHETCHQIQQILAAIRELMAPPPPGKKRPIGFITPEDAT</sequence>
<keyword evidence="1" id="KW-0175">Coiled coil</keyword>
<evidence type="ECO:0000256" key="1">
    <source>
        <dbReference type="SAM" id="Coils"/>
    </source>
</evidence>
<dbReference type="AlphaFoldDB" id="A0A7W5BB64"/>